<dbReference type="InterPro" id="IPR027417">
    <property type="entry name" value="P-loop_NTPase"/>
</dbReference>
<feature type="compositionally biased region" description="Low complexity" evidence="3">
    <location>
        <begin position="104"/>
        <end position="136"/>
    </location>
</feature>
<feature type="region of interest" description="Disordered" evidence="3">
    <location>
        <begin position="25"/>
        <end position="49"/>
    </location>
</feature>
<dbReference type="Proteomes" id="UP001303115">
    <property type="component" value="Unassembled WGS sequence"/>
</dbReference>
<dbReference type="SMART" id="SM00173">
    <property type="entry name" value="RAS"/>
    <property type="match status" value="1"/>
</dbReference>
<evidence type="ECO:0000313" key="5">
    <source>
        <dbReference type="Proteomes" id="UP001303115"/>
    </source>
</evidence>
<evidence type="ECO:0000313" key="4">
    <source>
        <dbReference type="EMBL" id="KAK4038036.1"/>
    </source>
</evidence>
<dbReference type="PRINTS" id="PR00449">
    <property type="entry name" value="RASTRNSFRMNG"/>
</dbReference>
<feature type="region of interest" description="Disordered" evidence="3">
    <location>
        <begin position="104"/>
        <end position="146"/>
    </location>
</feature>
<dbReference type="Pfam" id="PF00071">
    <property type="entry name" value="Ras"/>
    <property type="match status" value="1"/>
</dbReference>
<keyword evidence="1" id="KW-0547">Nucleotide-binding</keyword>
<dbReference type="AlphaFoldDB" id="A0AAN6PBW2"/>
<keyword evidence="5" id="KW-1185">Reference proteome</keyword>
<dbReference type="GO" id="GO:0005525">
    <property type="term" value="F:GTP binding"/>
    <property type="evidence" value="ECO:0007669"/>
    <property type="project" value="UniProtKB-KW"/>
</dbReference>
<dbReference type="EMBL" id="MU854442">
    <property type="protein sequence ID" value="KAK4038036.1"/>
    <property type="molecule type" value="Genomic_DNA"/>
</dbReference>
<dbReference type="GO" id="GO:0007165">
    <property type="term" value="P:signal transduction"/>
    <property type="evidence" value="ECO:0007669"/>
    <property type="project" value="InterPro"/>
</dbReference>
<feature type="region of interest" description="Disordered" evidence="3">
    <location>
        <begin position="236"/>
        <end position="266"/>
    </location>
</feature>
<feature type="compositionally biased region" description="Basic and acidic residues" evidence="3">
    <location>
        <begin position="29"/>
        <end position="49"/>
    </location>
</feature>
<feature type="compositionally biased region" description="Basic and acidic residues" evidence="3">
    <location>
        <begin position="253"/>
        <end position="262"/>
    </location>
</feature>
<dbReference type="SUPFAM" id="SSF52540">
    <property type="entry name" value="P-loop containing nucleoside triphosphate hydrolases"/>
    <property type="match status" value="1"/>
</dbReference>
<reference evidence="5" key="1">
    <citation type="journal article" date="2023" name="Mol. Phylogenet. Evol.">
        <title>Genome-scale phylogeny and comparative genomics of the fungal order Sordariales.</title>
        <authorList>
            <person name="Hensen N."/>
            <person name="Bonometti L."/>
            <person name="Westerberg I."/>
            <person name="Brannstrom I.O."/>
            <person name="Guillou S."/>
            <person name="Cros-Aarteil S."/>
            <person name="Calhoun S."/>
            <person name="Haridas S."/>
            <person name="Kuo A."/>
            <person name="Mondo S."/>
            <person name="Pangilinan J."/>
            <person name="Riley R."/>
            <person name="LaButti K."/>
            <person name="Andreopoulos B."/>
            <person name="Lipzen A."/>
            <person name="Chen C."/>
            <person name="Yan M."/>
            <person name="Daum C."/>
            <person name="Ng V."/>
            <person name="Clum A."/>
            <person name="Steindorff A."/>
            <person name="Ohm R.A."/>
            <person name="Martin F."/>
            <person name="Silar P."/>
            <person name="Natvig D.O."/>
            <person name="Lalanne C."/>
            <person name="Gautier V."/>
            <person name="Ament-Velasquez S.L."/>
            <person name="Kruys A."/>
            <person name="Hutchinson M.I."/>
            <person name="Powell A.J."/>
            <person name="Barry K."/>
            <person name="Miller A.N."/>
            <person name="Grigoriev I.V."/>
            <person name="Debuchy R."/>
            <person name="Gladieux P."/>
            <person name="Hiltunen Thoren M."/>
            <person name="Johannesson H."/>
        </authorList>
    </citation>
    <scope>NUCLEOTIDE SEQUENCE [LARGE SCALE GENOMIC DNA]</scope>
    <source>
        <strain evidence="5">CBS 284.82</strain>
    </source>
</reference>
<dbReference type="PROSITE" id="PS51420">
    <property type="entry name" value="RHO"/>
    <property type="match status" value="1"/>
</dbReference>
<evidence type="ECO:0000256" key="2">
    <source>
        <dbReference type="ARBA" id="ARBA00023134"/>
    </source>
</evidence>
<dbReference type="PROSITE" id="PS51421">
    <property type="entry name" value="RAS"/>
    <property type="match status" value="1"/>
</dbReference>
<name>A0AAN6PBW2_9PEZI</name>
<dbReference type="SMART" id="SM00174">
    <property type="entry name" value="RHO"/>
    <property type="match status" value="1"/>
</dbReference>
<dbReference type="GO" id="GO:0016020">
    <property type="term" value="C:membrane"/>
    <property type="evidence" value="ECO:0007669"/>
    <property type="project" value="InterPro"/>
</dbReference>
<dbReference type="InterPro" id="IPR020849">
    <property type="entry name" value="Small_GTPase_Ras-type"/>
</dbReference>
<feature type="compositionally biased region" description="Acidic residues" evidence="3">
    <location>
        <begin position="242"/>
        <end position="252"/>
    </location>
</feature>
<evidence type="ECO:0000256" key="3">
    <source>
        <dbReference type="SAM" id="MobiDB-lite"/>
    </source>
</evidence>
<evidence type="ECO:0000256" key="1">
    <source>
        <dbReference type="ARBA" id="ARBA00022741"/>
    </source>
</evidence>
<gene>
    <name evidence="4" type="ORF">C8A01DRAFT_17843</name>
</gene>
<keyword evidence="2" id="KW-0342">GTP-binding</keyword>
<protein>
    <submittedName>
        <fullName evidence="4">Ras-related and estrogen-regulated growth inhibitor-like protein</fullName>
    </submittedName>
</protein>
<dbReference type="Gene3D" id="3.40.50.300">
    <property type="entry name" value="P-loop containing nucleotide triphosphate hydrolases"/>
    <property type="match status" value="1"/>
</dbReference>
<dbReference type="PROSITE" id="PS51419">
    <property type="entry name" value="RAB"/>
    <property type="match status" value="1"/>
</dbReference>
<sequence>MVNSLVWSAEEAKYLKAIFRWQETAPSPDEERCRCQAEEDEQQRQQEQKPVGEFRVLVIGGRGTGKTAILTRFGQDTFHGESQPPDPFYERGCRRPITLEITPTPTLLTSPTTTLTTTTTTAPPTAGGRSKSQPTLPKQPPPLPKPKKQTYILDALEMPSPHLLSNPLLAQGLSLTEAAVLVYSVRDAASFRLAQGLAEFMREHFAPIHPSVLPSSQNGVSAVDKGRVYPVVLVGTKSDLPSSDDTDNDDDDATIKREEAGERAVSWAEGAKAAAGMRMPGSGADVPFLEVSAKTGEGVDKVFEVAGQEVLRVRRVVRERRERAQRERMMAEVGSVQTAGGEGRRKRFWLWKVLFGRRGVGGEGDA</sequence>
<accession>A0AAN6PBW2</accession>
<dbReference type="GO" id="GO:0003924">
    <property type="term" value="F:GTPase activity"/>
    <property type="evidence" value="ECO:0007669"/>
    <property type="project" value="InterPro"/>
</dbReference>
<dbReference type="PANTHER" id="PTHR24070">
    <property type="entry name" value="RAS, DI-RAS, AND RHEB FAMILY MEMBERS OF SMALL GTPASE SUPERFAMILY"/>
    <property type="match status" value="1"/>
</dbReference>
<comment type="caution">
    <text evidence="4">The sequence shown here is derived from an EMBL/GenBank/DDBJ whole genome shotgun (WGS) entry which is preliminary data.</text>
</comment>
<organism evidence="4 5">
    <name type="scientific">Parachaetomium inaequale</name>
    <dbReference type="NCBI Taxonomy" id="2588326"/>
    <lineage>
        <taxon>Eukaryota</taxon>
        <taxon>Fungi</taxon>
        <taxon>Dikarya</taxon>
        <taxon>Ascomycota</taxon>
        <taxon>Pezizomycotina</taxon>
        <taxon>Sordariomycetes</taxon>
        <taxon>Sordariomycetidae</taxon>
        <taxon>Sordariales</taxon>
        <taxon>Chaetomiaceae</taxon>
        <taxon>Parachaetomium</taxon>
    </lineage>
</organism>
<proteinExistence type="predicted"/>
<dbReference type="InterPro" id="IPR001806">
    <property type="entry name" value="Small_GTPase"/>
</dbReference>